<evidence type="ECO:0000313" key="3">
    <source>
        <dbReference type="EMBL" id="KAF4980529.1"/>
    </source>
</evidence>
<evidence type="ECO:0000256" key="2">
    <source>
        <dbReference type="SAM" id="MobiDB-lite"/>
    </source>
</evidence>
<organism evidence="3 4">
    <name type="scientific">Fusarium zealandicum</name>
    <dbReference type="NCBI Taxonomy" id="1053134"/>
    <lineage>
        <taxon>Eukaryota</taxon>
        <taxon>Fungi</taxon>
        <taxon>Dikarya</taxon>
        <taxon>Ascomycota</taxon>
        <taxon>Pezizomycotina</taxon>
        <taxon>Sordariomycetes</taxon>
        <taxon>Hypocreomycetidae</taxon>
        <taxon>Hypocreales</taxon>
        <taxon>Nectriaceae</taxon>
        <taxon>Fusarium</taxon>
        <taxon>Fusarium staphyleae species complex</taxon>
    </lineage>
</organism>
<dbReference type="Gene3D" id="1.20.5.170">
    <property type="match status" value="1"/>
</dbReference>
<reference evidence="3" key="2">
    <citation type="submission" date="2020-05" db="EMBL/GenBank/DDBJ databases">
        <authorList>
            <person name="Kim H.-S."/>
            <person name="Proctor R.H."/>
            <person name="Brown D.W."/>
        </authorList>
    </citation>
    <scope>NUCLEOTIDE SEQUENCE</scope>
    <source>
        <strain evidence="3">NRRL 22465</strain>
    </source>
</reference>
<feature type="region of interest" description="Disordered" evidence="2">
    <location>
        <begin position="216"/>
        <end position="235"/>
    </location>
</feature>
<evidence type="ECO:0000256" key="1">
    <source>
        <dbReference type="SAM" id="Coils"/>
    </source>
</evidence>
<reference evidence="3" key="1">
    <citation type="journal article" date="2020" name="BMC Genomics">
        <title>Correction to: Identification and distribution of gene clusters required for synthesis of sphingolipid metabolism inhibitors in diverse species of the filamentous fungus Fusarium.</title>
        <authorList>
            <person name="Kim H.S."/>
            <person name="Lohmar J.M."/>
            <person name="Busman M."/>
            <person name="Brown D.W."/>
            <person name="Naumann T.A."/>
            <person name="Divon H.H."/>
            <person name="Lysoe E."/>
            <person name="Uhlig S."/>
            <person name="Proctor R.H."/>
        </authorList>
    </citation>
    <scope>NUCLEOTIDE SEQUENCE</scope>
    <source>
        <strain evidence="3">NRRL 22465</strain>
    </source>
</reference>
<proteinExistence type="predicted"/>
<dbReference type="Proteomes" id="UP000635477">
    <property type="component" value="Unassembled WGS sequence"/>
</dbReference>
<comment type="caution">
    <text evidence="3">The sequence shown here is derived from an EMBL/GenBank/DDBJ whole genome shotgun (WGS) entry which is preliminary data.</text>
</comment>
<dbReference type="AlphaFoldDB" id="A0A8H4UPI4"/>
<dbReference type="OrthoDB" id="10564510at2759"/>
<gene>
    <name evidence="3" type="ORF">FZEAL_3464</name>
</gene>
<name>A0A8H4UPI4_9HYPO</name>
<sequence length="506" mass="58351">MSRPNRPDPVPDGFDPYRGYNKHEILWHQKFLRAWSDWGERDVPHEKQEWIRLARLLRFYPPNSRYSRIYNHCVGSAKNIAVDKMTWGRLTAAKIIWGMEEIKDSEFIKKAQIKFPQSNVFKMRWNKDGPVIENPKRKQKRTTGQRSNKRQPSSQRHISPVSISDSDADWSSVSSIAFVSRASTPFPLIESQTEADGEQAPDGPLKDQYLAASRPSGVERDLPPVPAVSSPSPELNHEHCMIDAQDQAQRALEQAAYFEAIQHPHDEQHQRDRDRCIADADRQMLQHQIANLTEQVIELQMRQQADVVDECPAQVIYKLETLHDRIATTEDEIHILKPRVKSFDAALEENHQSLKDEIRSHRQRIATLDDSSQCLKHSIASQKEDQQSIMEDKHSLKHRITTLEENNRSLQHDITALKENDRSRKDEDQLLKQRLERLHQEVRDLRRESQHGSSQADSKRVAERQLGGILEIVVGLVLTGGYLTREQLALEFSRLGLPLPPGFHSI</sequence>
<feature type="coiled-coil region" evidence="1">
    <location>
        <begin position="344"/>
        <end position="448"/>
    </location>
</feature>
<protein>
    <submittedName>
        <fullName evidence="3">Uncharacterized protein</fullName>
    </submittedName>
</protein>
<evidence type="ECO:0000313" key="4">
    <source>
        <dbReference type="Proteomes" id="UP000635477"/>
    </source>
</evidence>
<dbReference type="EMBL" id="JABEYC010000223">
    <property type="protein sequence ID" value="KAF4980529.1"/>
    <property type="molecule type" value="Genomic_DNA"/>
</dbReference>
<accession>A0A8H4UPI4</accession>
<feature type="region of interest" description="Disordered" evidence="2">
    <location>
        <begin position="126"/>
        <end position="168"/>
    </location>
</feature>
<feature type="compositionally biased region" description="Basic residues" evidence="2">
    <location>
        <begin position="137"/>
        <end position="149"/>
    </location>
</feature>
<keyword evidence="1" id="KW-0175">Coiled coil</keyword>
<keyword evidence="4" id="KW-1185">Reference proteome</keyword>